<feature type="domain" description="Acyl-CoA oxidase C-alpha1" evidence="16">
    <location>
        <begin position="286"/>
        <end position="447"/>
    </location>
</feature>
<dbReference type="FunFam" id="1.20.140.10:FF:000005">
    <property type="entry name" value="Acyl-coenzyme A oxidase"/>
    <property type="match status" value="1"/>
</dbReference>
<dbReference type="FunFam" id="1.20.140.10:FF:000013">
    <property type="entry name" value="Acyl-coenzyme A oxidase"/>
    <property type="match status" value="1"/>
</dbReference>
<evidence type="ECO:0000256" key="9">
    <source>
        <dbReference type="ARBA" id="ARBA00022840"/>
    </source>
</evidence>
<dbReference type="GO" id="GO:0005524">
    <property type="term" value="F:ATP binding"/>
    <property type="evidence" value="ECO:0007669"/>
    <property type="project" value="UniProtKB-KW"/>
</dbReference>
<dbReference type="Proteomes" id="UP000887575">
    <property type="component" value="Unassembled WGS sequence"/>
</dbReference>
<dbReference type="GO" id="GO:0071949">
    <property type="term" value="F:FAD binding"/>
    <property type="evidence" value="ECO:0007669"/>
    <property type="project" value="InterPro"/>
</dbReference>
<keyword evidence="10" id="KW-0560">Oxidoreductase</keyword>
<evidence type="ECO:0000256" key="6">
    <source>
        <dbReference type="ARBA" id="ARBA00022741"/>
    </source>
</evidence>
<keyword evidence="6" id="KW-0547">Nucleotide-binding</keyword>
<feature type="domain" description="Acyl-CoA oxidase C-terminal" evidence="14">
    <location>
        <begin position="484"/>
        <end position="664"/>
    </location>
</feature>
<keyword evidence="11" id="KW-0443">Lipid metabolism</keyword>
<evidence type="ECO:0000313" key="18">
    <source>
        <dbReference type="WBParaSite" id="MBELARI_LOCUS16724"/>
    </source>
</evidence>
<dbReference type="PANTHER" id="PTHR10909">
    <property type="entry name" value="ELECTRON TRANSPORT OXIDOREDUCTASE"/>
    <property type="match status" value="1"/>
</dbReference>
<comment type="similarity">
    <text evidence="4 13">Belongs to the acyl-CoA oxidase family.</text>
</comment>
<proteinExistence type="inferred from homology"/>
<keyword evidence="5 13" id="KW-0285">Flavoprotein</keyword>
<evidence type="ECO:0000256" key="7">
    <source>
        <dbReference type="ARBA" id="ARBA00022827"/>
    </source>
</evidence>
<dbReference type="PIRSF" id="PIRSF000168">
    <property type="entry name" value="Acyl-CoA_oxidase"/>
    <property type="match status" value="1"/>
</dbReference>
<keyword evidence="8" id="KW-0276">Fatty acid metabolism</keyword>
<evidence type="ECO:0000259" key="14">
    <source>
        <dbReference type="Pfam" id="PF01756"/>
    </source>
</evidence>
<evidence type="ECO:0000256" key="11">
    <source>
        <dbReference type="ARBA" id="ARBA00023098"/>
    </source>
</evidence>
<dbReference type="GO" id="GO:0055088">
    <property type="term" value="P:lipid homeostasis"/>
    <property type="evidence" value="ECO:0007669"/>
    <property type="project" value="TreeGrafter"/>
</dbReference>
<dbReference type="InterPro" id="IPR046373">
    <property type="entry name" value="Acyl-CoA_Oxase/DH_mid-dom_sf"/>
</dbReference>
<dbReference type="Pfam" id="PF01756">
    <property type="entry name" value="ACOX"/>
    <property type="match status" value="1"/>
</dbReference>
<evidence type="ECO:0000259" key="16">
    <source>
        <dbReference type="Pfam" id="PF22924"/>
    </source>
</evidence>
<dbReference type="Pfam" id="PF22924">
    <property type="entry name" value="ACOX_C_alpha1"/>
    <property type="match status" value="1"/>
</dbReference>
<dbReference type="FunFam" id="2.40.110.10:FF:000003">
    <property type="entry name" value="Acyl-coenzyme A oxidase"/>
    <property type="match status" value="1"/>
</dbReference>
<dbReference type="Gene3D" id="2.40.110.10">
    <property type="entry name" value="Butyryl-CoA Dehydrogenase, subunit A, domain 2"/>
    <property type="match status" value="1"/>
</dbReference>
<dbReference type="OrthoDB" id="538336at2759"/>
<dbReference type="GO" id="GO:0003997">
    <property type="term" value="F:acyl-CoA oxidase activity"/>
    <property type="evidence" value="ECO:0007669"/>
    <property type="project" value="InterPro"/>
</dbReference>
<protein>
    <recommendedName>
        <fullName evidence="13">Acyl-coenzyme A oxidase</fullName>
    </recommendedName>
</protein>
<evidence type="ECO:0000256" key="8">
    <source>
        <dbReference type="ARBA" id="ARBA00022832"/>
    </source>
</evidence>
<keyword evidence="7 13" id="KW-0274">FAD</keyword>
<evidence type="ECO:0000256" key="13">
    <source>
        <dbReference type="PIRNR" id="PIRNR000168"/>
    </source>
</evidence>
<dbReference type="InterPro" id="IPR012258">
    <property type="entry name" value="Acyl-CoA_oxidase"/>
</dbReference>
<name>A0A915H262_9BILA</name>
<dbReference type="WBParaSite" id="MBELARI_LOCUS16724">
    <property type="protein sequence ID" value="MBELARI_LOCUS16724"/>
    <property type="gene ID" value="MBELARI_LOCUS16724"/>
</dbReference>
<dbReference type="InterPro" id="IPR029320">
    <property type="entry name" value="Acyl-CoA_ox_N"/>
</dbReference>
<dbReference type="GO" id="GO:0033540">
    <property type="term" value="P:fatty acid beta-oxidation using acyl-CoA oxidase"/>
    <property type="evidence" value="ECO:0007669"/>
    <property type="project" value="TreeGrafter"/>
</dbReference>
<keyword evidence="9" id="KW-0067">ATP-binding</keyword>
<dbReference type="InterPro" id="IPR036250">
    <property type="entry name" value="AcylCo_DH-like_C"/>
</dbReference>
<evidence type="ECO:0000256" key="10">
    <source>
        <dbReference type="ARBA" id="ARBA00023002"/>
    </source>
</evidence>
<evidence type="ECO:0000256" key="3">
    <source>
        <dbReference type="ARBA" id="ARBA00004846"/>
    </source>
</evidence>
<comment type="subcellular location">
    <subcellularLocation>
        <location evidence="2">Peroxisome</location>
    </subcellularLocation>
</comment>
<comment type="pathway">
    <text evidence="3">Lipid metabolism; peroxisomal fatty acid beta-oxidation.</text>
</comment>
<dbReference type="InterPro" id="IPR002655">
    <property type="entry name" value="Acyl-CoA_oxidase_C"/>
</dbReference>
<dbReference type="InterPro" id="IPR037069">
    <property type="entry name" value="AcylCoA_DH/ox_N_sf"/>
</dbReference>
<evidence type="ECO:0000256" key="4">
    <source>
        <dbReference type="ARBA" id="ARBA00006288"/>
    </source>
</evidence>
<reference evidence="18" key="1">
    <citation type="submission" date="2024-02" db="UniProtKB">
        <authorList>
            <consortium name="WormBaseParasite"/>
        </authorList>
    </citation>
    <scope>IDENTIFICATION</scope>
</reference>
<organism evidence="17 18">
    <name type="scientific">Mesorhabditis belari</name>
    <dbReference type="NCBI Taxonomy" id="2138241"/>
    <lineage>
        <taxon>Eukaryota</taxon>
        <taxon>Metazoa</taxon>
        <taxon>Ecdysozoa</taxon>
        <taxon>Nematoda</taxon>
        <taxon>Chromadorea</taxon>
        <taxon>Rhabditida</taxon>
        <taxon>Rhabditina</taxon>
        <taxon>Rhabditomorpha</taxon>
        <taxon>Rhabditoidea</taxon>
        <taxon>Rhabditidae</taxon>
        <taxon>Mesorhabditinae</taxon>
        <taxon>Mesorhabditis</taxon>
    </lineage>
</organism>
<dbReference type="Gene3D" id="1.10.540.10">
    <property type="entry name" value="Acyl-CoA dehydrogenase/oxidase, N-terminal domain"/>
    <property type="match status" value="1"/>
</dbReference>
<dbReference type="SUPFAM" id="SSF56645">
    <property type="entry name" value="Acyl-CoA dehydrogenase NM domain-like"/>
    <property type="match status" value="1"/>
</dbReference>
<accession>A0A915H262</accession>
<dbReference type="InterPro" id="IPR055060">
    <property type="entry name" value="ACOX_C_alpha1"/>
</dbReference>
<evidence type="ECO:0000259" key="15">
    <source>
        <dbReference type="Pfam" id="PF14749"/>
    </source>
</evidence>
<evidence type="ECO:0000313" key="17">
    <source>
        <dbReference type="Proteomes" id="UP000887575"/>
    </source>
</evidence>
<dbReference type="Pfam" id="PF14749">
    <property type="entry name" value="Acyl-CoA_ox_N"/>
    <property type="match status" value="1"/>
</dbReference>
<dbReference type="AlphaFoldDB" id="A0A915H262"/>
<dbReference type="GO" id="GO:0005504">
    <property type="term" value="F:fatty acid binding"/>
    <property type="evidence" value="ECO:0007669"/>
    <property type="project" value="TreeGrafter"/>
</dbReference>
<dbReference type="GO" id="GO:0005777">
    <property type="term" value="C:peroxisome"/>
    <property type="evidence" value="ECO:0007669"/>
    <property type="project" value="UniProtKB-SubCell"/>
</dbReference>
<keyword evidence="12" id="KW-0576">Peroxisome</keyword>
<comment type="cofactor">
    <cofactor evidence="1">
        <name>FAD</name>
        <dbReference type="ChEBI" id="CHEBI:57692"/>
    </cofactor>
</comment>
<dbReference type="PANTHER" id="PTHR10909:SF250">
    <property type="entry name" value="PEROXISOMAL ACYL-COENZYME A OXIDASE 1"/>
    <property type="match status" value="1"/>
</dbReference>
<dbReference type="InterPro" id="IPR009100">
    <property type="entry name" value="AcylCoA_DH/oxidase_NM_dom_sf"/>
</dbReference>
<evidence type="ECO:0000256" key="5">
    <source>
        <dbReference type="ARBA" id="ARBA00022630"/>
    </source>
</evidence>
<evidence type="ECO:0000256" key="1">
    <source>
        <dbReference type="ARBA" id="ARBA00001974"/>
    </source>
</evidence>
<feature type="domain" description="Acyl-coenzyme A oxidase N-terminal" evidence="15">
    <location>
        <begin position="26"/>
        <end position="144"/>
    </location>
</feature>
<dbReference type="Gene3D" id="1.20.140.10">
    <property type="entry name" value="Butyryl-CoA Dehydrogenase, subunit A, domain 3"/>
    <property type="match status" value="2"/>
</dbReference>
<keyword evidence="17" id="KW-1185">Reference proteome</keyword>
<evidence type="ECO:0000256" key="2">
    <source>
        <dbReference type="ARBA" id="ARBA00004275"/>
    </source>
</evidence>
<evidence type="ECO:0000256" key="12">
    <source>
        <dbReference type="ARBA" id="ARBA00023140"/>
    </source>
</evidence>
<dbReference type="SUPFAM" id="SSF47203">
    <property type="entry name" value="Acyl-CoA dehydrogenase C-terminal domain-like"/>
    <property type="match status" value="2"/>
</dbReference>
<sequence length="672" mass="76068">MSLNSYIRPGDNPDLTEEREKGIFPTNEMTQVIHGRELSERRKQLTAYIERSPALHDAGEQAFMTREEKYEDASRKMAEIFKKIKEIGSAPGEESFAHIVNEVIGIDGHPLALQQIMFIPSLLGQADEALLAKFGDRAKRGEIIGTYAQTEMGHGTNLRFLETTAHFDKATQEFIINSPTTSSIKWWPGNLGKSSNYAIVAAQLFLDGKKMGPHNFLVQLRDEKTHMPMKGVMVGDIGPKFSYNTTDNGFLKLDHVRIPRSQMLMRHAKVQPDGTYVKPPHAKIGYAAMVHVRAYMIRSQAHFLALATTIAIRYSATRRQGEIKPGAGEVKILDYQTQQHRLFPQIARTYAYYFAGSEVLALYKKTLEMIKEGDVTLMADLHAVTSGMKAVVSFEVGQGVEQCRMACGGHGYSAASRFPEIYGVQIGGVTYEGENMVMLLQLARYLMKAAEQAKKGEKLSPLTEYLNKKNGKSQLCANSANNAQYLIEAFEHIARRLVLRAFDRMNSLRQKGLSKEDAWQANAVEMNRASRAHTRLFIARAFYNRLHTNKVDDKRIHQVLTDLCFLFLNYELLDMSHYLLEDNYMSADQIGVIRESVYNQLKKIRPNAVSLVDSYDISDRELRSVLGRRDGNVYENLLKWAKANPLNKEEVLPGFAKHLQPMMERARENSKL</sequence>
<dbReference type="GO" id="GO:1904070">
    <property type="term" value="P:ascaroside biosynthetic process"/>
    <property type="evidence" value="ECO:0007669"/>
    <property type="project" value="TreeGrafter"/>
</dbReference>